<keyword evidence="2" id="KW-1185">Reference proteome</keyword>
<reference evidence="1" key="1">
    <citation type="journal article" date="2020" name="Nat. Commun.">
        <title>Large-scale genome sequencing of mycorrhizal fungi provides insights into the early evolution of symbiotic traits.</title>
        <authorList>
            <person name="Miyauchi S."/>
            <person name="Kiss E."/>
            <person name="Kuo A."/>
            <person name="Drula E."/>
            <person name="Kohler A."/>
            <person name="Sanchez-Garcia M."/>
            <person name="Morin E."/>
            <person name="Andreopoulos B."/>
            <person name="Barry K.W."/>
            <person name="Bonito G."/>
            <person name="Buee M."/>
            <person name="Carver A."/>
            <person name="Chen C."/>
            <person name="Cichocki N."/>
            <person name="Clum A."/>
            <person name="Culley D."/>
            <person name="Crous P.W."/>
            <person name="Fauchery L."/>
            <person name="Girlanda M."/>
            <person name="Hayes R.D."/>
            <person name="Keri Z."/>
            <person name="LaButti K."/>
            <person name="Lipzen A."/>
            <person name="Lombard V."/>
            <person name="Magnuson J."/>
            <person name="Maillard F."/>
            <person name="Murat C."/>
            <person name="Nolan M."/>
            <person name="Ohm R.A."/>
            <person name="Pangilinan J."/>
            <person name="Pereira M.F."/>
            <person name="Perotto S."/>
            <person name="Peter M."/>
            <person name="Pfister S."/>
            <person name="Riley R."/>
            <person name="Sitrit Y."/>
            <person name="Stielow J.B."/>
            <person name="Szollosi G."/>
            <person name="Zifcakova L."/>
            <person name="Stursova M."/>
            <person name="Spatafora J.W."/>
            <person name="Tedersoo L."/>
            <person name="Vaario L.M."/>
            <person name="Yamada A."/>
            <person name="Yan M."/>
            <person name="Wang P."/>
            <person name="Xu J."/>
            <person name="Bruns T."/>
            <person name="Baldrian P."/>
            <person name="Vilgalys R."/>
            <person name="Dunand C."/>
            <person name="Henrissat B."/>
            <person name="Grigoriev I.V."/>
            <person name="Hibbett D."/>
            <person name="Nagy L.G."/>
            <person name="Martin F.M."/>
        </authorList>
    </citation>
    <scope>NUCLEOTIDE SEQUENCE</scope>
    <source>
        <strain evidence="1">UP504</strain>
    </source>
</reference>
<protein>
    <submittedName>
        <fullName evidence="1">Uncharacterized protein</fullName>
    </submittedName>
</protein>
<dbReference type="EMBL" id="MU128969">
    <property type="protein sequence ID" value="KAF9513724.1"/>
    <property type="molecule type" value="Genomic_DNA"/>
</dbReference>
<accession>A0A9P6AXA7</accession>
<sequence length="127" mass="13846">MMIAENAPFPRSGRVVGGLNRVPVDTEGGHMASMLTQVWKSFPSVVIIRPDACIGACVHDPEGVAKYFSKICLCVAVQLRTLLSSLDTIQEVLGLTHLSWLVASIEEFPRIPTRKLVAVANANPTYR</sequence>
<name>A0A9P6AXA7_9AGAM</name>
<proteinExistence type="predicted"/>
<evidence type="ECO:0000313" key="1">
    <source>
        <dbReference type="EMBL" id="KAF9513724.1"/>
    </source>
</evidence>
<organism evidence="1 2">
    <name type="scientific">Hydnum rufescens UP504</name>
    <dbReference type="NCBI Taxonomy" id="1448309"/>
    <lineage>
        <taxon>Eukaryota</taxon>
        <taxon>Fungi</taxon>
        <taxon>Dikarya</taxon>
        <taxon>Basidiomycota</taxon>
        <taxon>Agaricomycotina</taxon>
        <taxon>Agaricomycetes</taxon>
        <taxon>Cantharellales</taxon>
        <taxon>Hydnaceae</taxon>
        <taxon>Hydnum</taxon>
    </lineage>
</organism>
<evidence type="ECO:0000313" key="2">
    <source>
        <dbReference type="Proteomes" id="UP000886523"/>
    </source>
</evidence>
<dbReference type="Proteomes" id="UP000886523">
    <property type="component" value="Unassembled WGS sequence"/>
</dbReference>
<gene>
    <name evidence="1" type="ORF">BS47DRAFT_948409</name>
</gene>
<dbReference type="AlphaFoldDB" id="A0A9P6AXA7"/>
<comment type="caution">
    <text evidence="1">The sequence shown here is derived from an EMBL/GenBank/DDBJ whole genome shotgun (WGS) entry which is preliminary data.</text>
</comment>